<feature type="domain" description="SRR1-like" evidence="2">
    <location>
        <begin position="293"/>
        <end position="459"/>
    </location>
</feature>
<dbReference type="Pfam" id="PF07985">
    <property type="entry name" value="SRR1"/>
    <property type="match status" value="2"/>
</dbReference>
<sequence length="518" mass="60822">MPLSNLFVPISKFLASRKDKLGDRLALLYPTLREDFLTLLEAGKNDLGKIRNMETETILEKLDEVVDGRSIAELRFIWTVPRSEISECQYDYRMWEIIILLSMKEHYTPKRCFFQATEVSDVERDFLESHGIKVVPPTYVSQKKGKKGEIDIFYGVNANVLILNDLIWHRWSKLNTDHLLLLNSFHCMRSETESETPALDLLCDIFTKEKIFVLFNEYNPRNIYCYRLTGDIPKLPKKPKYKMNLVPFYQEYDKKRNFGRLVEMTTFDHIYRNIALVQEQLSKLGYTANVLSKLKKVLDGRKIKRIRLIGIGQFAYHYAHFEELIHCLYQLSLIFAIRDHFKPHTVTSQEPRSTHWEQEYLKTTGIEVLKETDLKDVEEDLEEDEVVLYYMMFSFRRLYNNLFWANRKQARKMVVFGNDTLEDGQCEPTCDYRVAFHEIMRKEYIVQSEVLENGIKDSLQTPTGVNYMLEHAFTNQAIISYPKDMIEGVGDDEPIYSPYDKIFGPESVLPPCSCGKKL</sequence>
<comment type="similarity">
    <text evidence="1">Belongs to the SRR1 family.</text>
</comment>
<dbReference type="InterPro" id="IPR012942">
    <property type="entry name" value="SRR1-like"/>
</dbReference>
<dbReference type="EMBL" id="AZBU02000001">
    <property type="protein sequence ID" value="TMS38808.1"/>
    <property type="molecule type" value="Genomic_DNA"/>
</dbReference>
<name>A0A4U8V3U1_STECR</name>
<reference evidence="3 4" key="2">
    <citation type="journal article" date="2019" name="G3 (Bethesda)">
        <title>Hybrid Assembly of the Genome of the Entomopathogenic Nematode Steinernema carpocapsae Identifies the X-Chromosome.</title>
        <authorList>
            <person name="Serra L."/>
            <person name="Macchietto M."/>
            <person name="Macias-Munoz A."/>
            <person name="McGill C.J."/>
            <person name="Rodriguez I.M."/>
            <person name="Rodriguez B."/>
            <person name="Murad R."/>
            <person name="Mortazavi A."/>
        </authorList>
    </citation>
    <scope>NUCLEOTIDE SEQUENCE [LARGE SCALE GENOMIC DNA]</scope>
    <source>
        <strain evidence="3 4">ALL</strain>
    </source>
</reference>
<dbReference type="PANTHER" id="PTHR28626">
    <property type="entry name" value="SRR1-LIKE PROTEIN"/>
    <property type="match status" value="1"/>
</dbReference>
<evidence type="ECO:0000256" key="1">
    <source>
        <dbReference type="ARBA" id="ARBA00009856"/>
    </source>
</evidence>
<comment type="caution">
    <text evidence="3">The sequence shown here is derived from an EMBL/GenBank/DDBJ whole genome shotgun (WGS) entry which is preliminary data.</text>
</comment>
<evidence type="ECO:0000259" key="2">
    <source>
        <dbReference type="Pfam" id="PF07985"/>
    </source>
</evidence>
<protein>
    <recommendedName>
        <fullName evidence="2">SRR1-like domain-containing protein</fullName>
    </recommendedName>
</protein>
<dbReference type="OrthoDB" id="5816402at2759"/>
<dbReference type="AlphaFoldDB" id="A0A4U8V3U1"/>
<dbReference type="GO" id="GO:0005737">
    <property type="term" value="C:cytoplasm"/>
    <property type="evidence" value="ECO:0007669"/>
    <property type="project" value="TreeGrafter"/>
</dbReference>
<organism evidence="3 4">
    <name type="scientific">Steinernema carpocapsae</name>
    <name type="common">Entomopathogenic nematode</name>
    <dbReference type="NCBI Taxonomy" id="34508"/>
    <lineage>
        <taxon>Eukaryota</taxon>
        <taxon>Metazoa</taxon>
        <taxon>Ecdysozoa</taxon>
        <taxon>Nematoda</taxon>
        <taxon>Chromadorea</taxon>
        <taxon>Rhabditida</taxon>
        <taxon>Tylenchina</taxon>
        <taxon>Panagrolaimomorpha</taxon>
        <taxon>Strongyloidoidea</taxon>
        <taxon>Steinernematidae</taxon>
        <taxon>Steinernema</taxon>
    </lineage>
</organism>
<evidence type="ECO:0000313" key="3">
    <source>
        <dbReference type="EMBL" id="TMS38808.1"/>
    </source>
</evidence>
<keyword evidence="4" id="KW-1185">Reference proteome</keyword>
<reference evidence="3 4" key="1">
    <citation type="journal article" date="2015" name="Genome Biol.">
        <title>Comparative genomics of Steinernema reveals deeply conserved gene regulatory networks.</title>
        <authorList>
            <person name="Dillman A.R."/>
            <person name="Macchietto M."/>
            <person name="Porter C.F."/>
            <person name="Rogers A."/>
            <person name="Williams B."/>
            <person name="Antoshechkin I."/>
            <person name="Lee M.M."/>
            <person name="Goodwin Z."/>
            <person name="Lu X."/>
            <person name="Lewis E.E."/>
            <person name="Goodrich-Blair H."/>
            <person name="Stock S.P."/>
            <person name="Adams B.J."/>
            <person name="Sternberg P.W."/>
            <person name="Mortazavi A."/>
        </authorList>
    </citation>
    <scope>NUCLEOTIDE SEQUENCE [LARGE SCALE GENOMIC DNA]</scope>
    <source>
        <strain evidence="3 4">ALL</strain>
    </source>
</reference>
<accession>A0A4U8V3U1</accession>
<gene>
    <name evidence="3" type="ORF">L596_005449</name>
</gene>
<dbReference type="PANTHER" id="PTHR28626:SF3">
    <property type="entry name" value="SRR1-LIKE PROTEIN"/>
    <property type="match status" value="1"/>
</dbReference>
<proteinExistence type="inferred from homology"/>
<dbReference type="Proteomes" id="UP000298663">
    <property type="component" value="Unassembled WGS sequence"/>
</dbReference>
<dbReference type="GO" id="GO:0005634">
    <property type="term" value="C:nucleus"/>
    <property type="evidence" value="ECO:0007669"/>
    <property type="project" value="TreeGrafter"/>
</dbReference>
<dbReference type="InterPro" id="IPR040044">
    <property type="entry name" value="SRR1L"/>
</dbReference>
<feature type="domain" description="SRR1-like" evidence="2">
    <location>
        <begin position="99"/>
        <end position="216"/>
    </location>
</feature>
<evidence type="ECO:0000313" key="4">
    <source>
        <dbReference type="Proteomes" id="UP000298663"/>
    </source>
</evidence>